<name>A0A6C2C5S9_9LACO</name>
<protein>
    <submittedName>
        <fullName evidence="10">Acyl-ACP thioesterase</fullName>
    </submittedName>
</protein>
<sequence length="245" mass="28012">MAEMYSTPHEILYYEADVTGKLSLPMIFNLVVLSSTKQSVDLGVGPKFTHENGVGWIILQEDMKINRRPVDGEQVILQTMAKEFNPFFAKRLYRILDQAGNVLVDVDAFYTMVDMEKRKVARIPQAMVDAYQADQVKRIPRLAEPTKFEEGMEADQVQEYAVRFSDIDSNQHVNNSKYPDWMQDVLGADFITSHEPTAVNIKYEQEVRLGEYVRSEVKIVGNTTLHQIWANGTLSAEAEITWTEL</sequence>
<organism evidence="10 11">
    <name type="scientific">Weissella muntiaci</name>
    <dbReference type="NCBI Taxonomy" id="2508881"/>
    <lineage>
        <taxon>Bacteria</taxon>
        <taxon>Bacillati</taxon>
        <taxon>Bacillota</taxon>
        <taxon>Bacilli</taxon>
        <taxon>Lactobacillales</taxon>
        <taxon>Lactobacillaceae</taxon>
        <taxon>Weissella</taxon>
    </lineage>
</organism>
<dbReference type="Pfam" id="PF01643">
    <property type="entry name" value="Acyl-ACP_TE"/>
    <property type="match status" value="1"/>
</dbReference>
<dbReference type="PANTHER" id="PTHR31727">
    <property type="entry name" value="OLEOYL-ACYL CARRIER PROTEIN THIOESTERASE 1, CHLOROPLASTIC"/>
    <property type="match status" value="1"/>
</dbReference>
<dbReference type="GO" id="GO:0016297">
    <property type="term" value="F:fatty acyl-[ACP] hydrolase activity"/>
    <property type="evidence" value="ECO:0007669"/>
    <property type="project" value="InterPro"/>
</dbReference>
<feature type="domain" description="Acyl-ACP thioesterase N-terminal hotdog" evidence="8">
    <location>
        <begin position="4"/>
        <end position="131"/>
    </location>
</feature>
<dbReference type="OrthoDB" id="9801517at2"/>
<keyword evidence="7" id="KW-0275">Fatty acid biosynthesis</keyword>
<keyword evidence="11" id="KW-1185">Reference proteome</keyword>
<dbReference type="Proteomes" id="UP000371977">
    <property type="component" value="Unassembled WGS sequence"/>
</dbReference>
<evidence type="ECO:0000256" key="4">
    <source>
        <dbReference type="ARBA" id="ARBA00022832"/>
    </source>
</evidence>
<dbReference type="PANTHER" id="PTHR31727:SF6">
    <property type="entry name" value="OLEOYL-ACYL CARRIER PROTEIN THIOESTERASE 1, CHLOROPLASTIC"/>
    <property type="match status" value="1"/>
</dbReference>
<evidence type="ECO:0000256" key="1">
    <source>
        <dbReference type="ARBA" id="ARBA00006500"/>
    </source>
</evidence>
<evidence type="ECO:0000256" key="2">
    <source>
        <dbReference type="ARBA" id="ARBA00022516"/>
    </source>
</evidence>
<comment type="caution">
    <text evidence="10">The sequence shown here is derived from an EMBL/GenBank/DDBJ whole genome shotgun (WGS) entry which is preliminary data.</text>
</comment>
<keyword evidence="6" id="KW-0443">Lipid metabolism</keyword>
<accession>A0A6C2C5S9</accession>
<evidence type="ECO:0000256" key="6">
    <source>
        <dbReference type="ARBA" id="ARBA00023098"/>
    </source>
</evidence>
<keyword evidence="5" id="KW-0809">Transit peptide</keyword>
<dbReference type="CDD" id="cd00586">
    <property type="entry name" value="4HBT"/>
    <property type="match status" value="2"/>
</dbReference>
<feature type="domain" description="Acyl-ACP thioesterase-like C-terminal" evidence="9">
    <location>
        <begin position="152"/>
        <end position="244"/>
    </location>
</feature>
<dbReference type="InterPro" id="IPR045023">
    <property type="entry name" value="FATA/B"/>
</dbReference>
<dbReference type="InterPro" id="IPR029069">
    <property type="entry name" value="HotDog_dom_sf"/>
</dbReference>
<evidence type="ECO:0000259" key="8">
    <source>
        <dbReference type="Pfam" id="PF01643"/>
    </source>
</evidence>
<evidence type="ECO:0000256" key="3">
    <source>
        <dbReference type="ARBA" id="ARBA00022801"/>
    </source>
</evidence>
<dbReference type="EMBL" id="SDGZ01000015">
    <property type="protein sequence ID" value="TYC48906.1"/>
    <property type="molecule type" value="Genomic_DNA"/>
</dbReference>
<evidence type="ECO:0000256" key="5">
    <source>
        <dbReference type="ARBA" id="ARBA00022946"/>
    </source>
</evidence>
<dbReference type="RefSeq" id="WP_148622768.1">
    <property type="nucleotide sequence ID" value="NZ_SDGZ01000015.1"/>
</dbReference>
<reference evidence="10 11" key="1">
    <citation type="submission" date="2019-01" db="EMBL/GenBank/DDBJ databases">
        <title>Weissella sp. nov., a novel lactic acid bacterium isolated from animal feces.</title>
        <authorList>
            <person name="Wang L.-T."/>
        </authorList>
    </citation>
    <scope>NUCLEOTIDE SEQUENCE [LARGE SCALE GENOMIC DNA]</scope>
    <source>
        <strain evidence="10 11">8H-2</strain>
    </source>
</reference>
<evidence type="ECO:0000313" key="11">
    <source>
        <dbReference type="Proteomes" id="UP000371977"/>
    </source>
</evidence>
<keyword evidence="2" id="KW-0444">Lipid biosynthesis</keyword>
<dbReference type="InterPro" id="IPR049427">
    <property type="entry name" value="Acyl-ACP_TE_C"/>
</dbReference>
<dbReference type="AlphaFoldDB" id="A0A6C2C5S9"/>
<dbReference type="Gene3D" id="3.10.129.10">
    <property type="entry name" value="Hotdog Thioesterase"/>
    <property type="match status" value="1"/>
</dbReference>
<dbReference type="InterPro" id="IPR002864">
    <property type="entry name" value="Acyl-ACP_thioesterase_NHD"/>
</dbReference>
<evidence type="ECO:0000313" key="10">
    <source>
        <dbReference type="EMBL" id="TYC48906.1"/>
    </source>
</evidence>
<dbReference type="Pfam" id="PF20791">
    <property type="entry name" value="Acyl-ACP_TE_C"/>
    <property type="match status" value="1"/>
</dbReference>
<dbReference type="GO" id="GO:0000036">
    <property type="term" value="F:acyl carrier activity"/>
    <property type="evidence" value="ECO:0007669"/>
    <property type="project" value="TreeGrafter"/>
</dbReference>
<dbReference type="SUPFAM" id="SSF54637">
    <property type="entry name" value="Thioesterase/thiol ester dehydrase-isomerase"/>
    <property type="match status" value="2"/>
</dbReference>
<gene>
    <name evidence="10" type="ORF">ESZ50_06500</name>
</gene>
<comment type="similarity">
    <text evidence="1">Belongs to the acyl-ACP thioesterase family.</text>
</comment>
<proteinExistence type="inferred from homology"/>
<evidence type="ECO:0000259" key="9">
    <source>
        <dbReference type="Pfam" id="PF20791"/>
    </source>
</evidence>
<keyword evidence="4" id="KW-0276">Fatty acid metabolism</keyword>
<evidence type="ECO:0000256" key="7">
    <source>
        <dbReference type="ARBA" id="ARBA00023160"/>
    </source>
</evidence>
<keyword evidence="3" id="KW-0378">Hydrolase</keyword>